<reference evidence="3 4" key="1">
    <citation type="submission" date="2020-04" db="EMBL/GenBank/DDBJ databases">
        <authorList>
            <person name="Laetsch R D."/>
            <person name="Stevens L."/>
            <person name="Kumar S."/>
            <person name="Blaxter L. M."/>
        </authorList>
    </citation>
    <scope>NUCLEOTIDE SEQUENCE [LARGE SCALE GENOMIC DNA]</scope>
</reference>
<evidence type="ECO:0000313" key="4">
    <source>
        <dbReference type="Proteomes" id="UP000494206"/>
    </source>
</evidence>
<keyword evidence="1" id="KW-0732">Signal</keyword>
<keyword evidence="4" id="KW-1185">Reference proteome</keyword>
<gene>
    <name evidence="3" type="ORF">CBOVIS_LOCUS7106</name>
</gene>
<dbReference type="PANTHER" id="PTHR37442:SF1">
    <property type="entry name" value="CHONDROITIN PROTEOGLYCAN 4 DOMAIN-CONTAINING PROTEIN"/>
    <property type="match status" value="1"/>
</dbReference>
<proteinExistence type="predicted"/>
<evidence type="ECO:0000256" key="1">
    <source>
        <dbReference type="SAM" id="SignalP"/>
    </source>
</evidence>
<dbReference type="AlphaFoldDB" id="A0A8S1EZ84"/>
<accession>A0A8S1EZ84</accession>
<feature type="signal peptide" evidence="1">
    <location>
        <begin position="1"/>
        <end position="18"/>
    </location>
</feature>
<sequence>MRALSLICISVLFAGAFSKVPTTYKDKDTKPEKIDKVERLDHDVIFRALGVPFCMRKCIDSFINTTTTLWTMSNVVTQARSMCSAHAKSIACLKTDQFCDVHKIFNVATSSVEYMCAKKFVLFERMEKCLEPVVDDVMKQCDKSCYARSNLTAFSKDANIRFAATVGGNVFIVTDHLGELCGSLQCTLPCVTKKLNQACPLSGWLALDMLLQPLDAAATMIDNLAPAVKDLIGKKIDKRCRFAIHTTQLNRVRNGDFSAFQTK</sequence>
<evidence type="ECO:0000259" key="2">
    <source>
        <dbReference type="Pfam" id="PF15481"/>
    </source>
</evidence>
<dbReference type="Pfam" id="PF15481">
    <property type="entry name" value="CPG4"/>
    <property type="match status" value="1"/>
</dbReference>
<comment type="caution">
    <text evidence="3">The sequence shown here is derived from an EMBL/GenBank/DDBJ whole genome shotgun (WGS) entry which is preliminary data.</text>
</comment>
<feature type="chain" id="PRO_5035879453" description="Chondroitin proteoglycan 4 domain-containing protein" evidence="1">
    <location>
        <begin position="19"/>
        <end position="263"/>
    </location>
</feature>
<dbReference type="InterPro" id="IPR053123">
    <property type="entry name" value="CPG4-like"/>
</dbReference>
<evidence type="ECO:0000313" key="3">
    <source>
        <dbReference type="EMBL" id="CAB3404839.1"/>
    </source>
</evidence>
<protein>
    <recommendedName>
        <fullName evidence="2">Chondroitin proteoglycan 4 domain-containing protein</fullName>
    </recommendedName>
</protein>
<organism evidence="3 4">
    <name type="scientific">Caenorhabditis bovis</name>
    <dbReference type="NCBI Taxonomy" id="2654633"/>
    <lineage>
        <taxon>Eukaryota</taxon>
        <taxon>Metazoa</taxon>
        <taxon>Ecdysozoa</taxon>
        <taxon>Nematoda</taxon>
        <taxon>Chromadorea</taxon>
        <taxon>Rhabditida</taxon>
        <taxon>Rhabditina</taxon>
        <taxon>Rhabditomorpha</taxon>
        <taxon>Rhabditoidea</taxon>
        <taxon>Rhabditidae</taxon>
        <taxon>Peloderinae</taxon>
        <taxon>Caenorhabditis</taxon>
    </lineage>
</organism>
<feature type="domain" description="Chondroitin proteoglycan 4" evidence="2">
    <location>
        <begin position="54"/>
        <end position="146"/>
    </location>
</feature>
<dbReference type="PANTHER" id="PTHR37442">
    <property type="entry name" value="F18A1.7 PROTEIN-RELATED"/>
    <property type="match status" value="1"/>
</dbReference>
<dbReference type="EMBL" id="CADEPM010000004">
    <property type="protein sequence ID" value="CAB3404839.1"/>
    <property type="molecule type" value="Genomic_DNA"/>
</dbReference>
<name>A0A8S1EZ84_9PELO</name>
<dbReference type="InterPro" id="IPR029153">
    <property type="entry name" value="CPG4"/>
</dbReference>
<dbReference type="Proteomes" id="UP000494206">
    <property type="component" value="Unassembled WGS sequence"/>
</dbReference>
<dbReference type="OrthoDB" id="5819135at2759"/>